<sequence>MKIKKASIKKGVGGNLEEVINGLLPMKTGYVEVQWDTPHQDHPTHTHPTDEILHILEGSVYFSVEDETVLCEAGDRIYLPKETKHSSKAGPSGCKYVISIQK</sequence>
<gene>
    <name evidence="2" type="ORF">JOC83_002615</name>
</gene>
<evidence type="ECO:0000313" key="3">
    <source>
        <dbReference type="Proteomes" id="UP000809829"/>
    </source>
</evidence>
<name>A0ABS2QWA4_9BACI</name>
<evidence type="ECO:0000313" key="2">
    <source>
        <dbReference type="EMBL" id="MBM7703766.1"/>
    </source>
</evidence>
<accession>A0ABS2QWA4</accession>
<dbReference type="RefSeq" id="WP_205187713.1">
    <property type="nucleotide sequence ID" value="NZ_JAFBFC010000004.1"/>
</dbReference>
<comment type="caution">
    <text evidence="2">The sequence shown here is derived from an EMBL/GenBank/DDBJ whole genome shotgun (WGS) entry which is preliminary data.</text>
</comment>
<organism evidence="2 3">
    <name type="scientific">Priestia iocasae</name>
    <dbReference type="NCBI Taxonomy" id="2291674"/>
    <lineage>
        <taxon>Bacteria</taxon>
        <taxon>Bacillati</taxon>
        <taxon>Bacillota</taxon>
        <taxon>Bacilli</taxon>
        <taxon>Bacillales</taxon>
        <taxon>Bacillaceae</taxon>
        <taxon>Priestia</taxon>
    </lineage>
</organism>
<dbReference type="EMBL" id="JAFBFC010000004">
    <property type="protein sequence ID" value="MBM7703766.1"/>
    <property type="molecule type" value="Genomic_DNA"/>
</dbReference>
<dbReference type="InterPro" id="IPR011051">
    <property type="entry name" value="RmlC_Cupin_sf"/>
</dbReference>
<dbReference type="Pfam" id="PF07883">
    <property type="entry name" value="Cupin_2"/>
    <property type="match status" value="1"/>
</dbReference>
<feature type="domain" description="Cupin type-2" evidence="1">
    <location>
        <begin position="38"/>
        <end position="86"/>
    </location>
</feature>
<dbReference type="Proteomes" id="UP000809829">
    <property type="component" value="Unassembled WGS sequence"/>
</dbReference>
<keyword evidence="3" id="KW-1185">Reference proteome</keyword>
<dbReference type="SUPFAM" id="SSF51182">
    <property type="entry name" value="RmlC-like cupins"/>
    <property type="match status" value="1"/>
</dbReference>
<protein>
    <submittedName>
        <fullName evidence="2">Quercetin dioxygenase-like cupin family protein</fullName>
    </submittedName>
</protein>
<dbReference type="InterPro" id="IPR014710">
    <property type="entry name" value="RmlC-like_jellyroll"/>
</dbReference>
<proteinExistence type="predicted"/>
<reference evidence="2 3" key="1">
    <citation type="submission" date="2021-01" db="EMBL/GenBank/DDBJ databases">
        <title>Genomic Encyclopedia of Type Strains, Phase IV (KMG-IV): sequencing the most valuable type-strain genomes for metagenomic binning, comparative biology and taxonomic classification.</title>
        <authorList>
            <person name="Goeker M."/>
        </authorList>
    </citation>
    <scope>NUCLEOTIDE SEQUENCE [LARGE SCALE GENOMIC DNA]</scope>
    <source>
        <strain evidence="2 3">DSM 104297</strain>
    </source>
</reference>
<dbReference type="Gene3D" id="2.60.120.10">
    <property type="entry name" value="Jelly Rolls"/>
    <property type="match status" value="1"/>
</dbReference>
<dbReference type="InterPro" id="IPR013096">
    <property type="entry name" value="Cupin_2"/>
</dbReference>
<evidence type="ECO:0000259" key="1">
    <source>
        <dbReference type="Pfam" id="PF07883"/>
    </source>
</evidence>